<dbReference type="KEGG" id="sfa:Sfla_2746"/>
<dbReference type="OrthoDB" id="3360700at2"/>
<organism evidence="1 2">
    <name type="scientific">Streptomyces pratensis (strain ATCC 33331 / IAF-45CD)</name>
    <dbReference type="NCBI Taxonomy" id="591167"/>
    <lineage>
        <taxon>Bacteria</taxon>
        <taxon>Bacillati</taxon>
        <taxon>Actinomycetota</taxon>
        <taxon>Actinomycetes</taxon>
        <taxon>Kitasatosporales</taxon>
        <taxon>Streptomycetaceae</taxon>
        <taxon>Streptomyces</taxon>
    </lineage>
</organism>
<proteinExistence type="predicted"/>
<protein>
    <submittedName>
        <fullName evidence="1">Uncharacterized protein</fullName>
    </submittedName>
</protein>
<reference evidence="1 2" key="1">
    <citation type="submission" date="2011-01" db="EMBL/GenBank/DDBJ databases">
        <title>Complete sequence of chromosome of Streptomyces flavogriseus ATCC 33331.</title>
        <authorList>
            <consortium name="US DOE Joint Genome Institute"/>
            <person name="Lucas S."/>
            <person name="Copeland A."/>
            <person name="Lapidus A."/>
            <person name="Cheng J.-F."/>
            <person name="Goodwin L."/>
            <person name="Pitluck S."/>
            <person name="Davenport K."/>
            <person name="Detter J.C."/>
            <person name="Han C."/>
            <person name="Tapia R."/>
            <person name="Land M."/>
            <person name="Hauser L."/>
            <person name="Kyrpides N."/>
            <person name="Ivanova N."/>
            <person name="Ovchinnikova G."/>
            <person name="Pagani I."/>
            <person name="Brumm P."/>
            <person name="Mead D."/>
            <person name="Woyke T."/>
        </authorList>
    </citation>
    <scope>NUCLEOTIDE SEQUENCE [LARGE SCALE GENOMIC DNA]</scope>
    <source>
        <strain evidence="2">ATCC 33331 / IAF-45CD</strain>
    </source>
</reference>
<dbReference type="EMBL" id="CP002475">
    <property type="protein sequence ID" value="ADW04174.1"/>
    <property type="molecule type" value="Genomic_DNA"/>
</dbReference>
<dbReference type="Proteomes" id="UP000002066">
    <property type="component" value="Chromosome"/>
</dbReference>
<dbReference type="AlphaFoldDB" id="A0A8D3WFW5"/>
<evidence type="ECO:0000313" key="2">
    <source>
        <dbReference type="Proteomes" id="UP000002066"/>
    </source>
</evidence>
<accession>A0A8D3WFW5</accession>
<sequence>MTPYSLAFYVHAVTTGTVLGLRPTDSPDRVAAVLGPDFAESTFGGRAMSRDYGLTEFHFHRAHARDPWEGHHFGLQVHRLARRDRTVPGEVLRARYGRFTPRLRFEKLRRLLDRRGVPLVEIPEYPGNAPYYRTFWQPDSLTAVSFVAERGAHSTPALLRAGDVYGVHAPVTAREVETRRERA</sequence>
<name>A0A8D3WFW5_STRFA</name>
<evidence type="ECO:0000313" key="1">
    <source>
        <dbReference type="EMBL" id="ADW04174.1"/>
    </source>
</evidence>
<gene>
    <name evidence="1" type="ordered locus">Sfla_2746</name>
</gene>